<evidence type="ECO:0000256" key="6">
    <source>
        <dbReference type="ARBA" id="ARBA00023002"/>
    </source>
</evidence>
<evidence type="ECO:0000256" key="7">
    <source>
        <dbReference type="ARBA" id="ARBA00023008"/>
    </source>
</evidence>
<gene>
    <name evidence="14" type="ORF">CSOL1703_00013415</name>
</gene>
<keyword evidence="7" id="KW-0186">Copper</keyword>
<name>A0A9N9Z169_9HYPO</name>
<keyword evidence="8" id="KW-0503">Monooxygenase</keyword>
<dbReference type="EMBL" id="CABFOC020000018">
    <property type="protein sequence ID" value="CAH0047176.1"/>
    <property type="molecule type" value="Genomic_DNA"/>
</dbReference>
<keyword evidence="3" id="KW-0964">Secreted</keyword>
<feature type="chain" id="PRO_5040121458" evidence="13">
    <location>
        <begin position="23"/>
        <end position="366"/>
    </location>
</feature>
<evidence type="ECO:0000313" key="14">
    <source>
        <dbReference type="EMBL" id="CAH0047176.1"/>
    </source>
</evidence>
<dbReference type="GO" id="GO:0005576">
    <property type="term" value="C:extracellular region"/>
    <property type="evidence" value="ECO:0007669"/>
    <property type="project" value="UniProtKB-SubCell"/>
</dbReference>
<evidence type="ECO:0000256" key="13">
    <source>
        <dbReference type="SAM" id="SignalP"/>
    </source>
</evidence>
<reference evidence="15" key="1">
    <citation type="submission" date="2019-06" db="EMBL/GenBank/DDBJ databases">
        <authorList>
            <person name="Broberg M."/>
        </authorList>
    </citation>
    <scope>NUCLEOTIDE SEQUENCE [LARGE SCALE GENOMIC DNA]</scope>
</reference>
<comment type="subcellular location">
    <subcellularLocation>
        <location evidence="2">Secreted</location>
    </subcellularLocation>
</comment>
<comment type="caution">
    <text evidence="14">The sequence shown here is derived from an EMBL/GenBank/DDBJ whole genome shotgun (WGS) entry which is preliminary data.</text>
</comment>
<evidence type="ECO:0000256" key="1">
    <source>
        <dbReference type="ARBA" id="ARBA00001973"/>
    </source>
</evidence>
<feature type="compositionally biased region" description="Low complexity" evidence="12">
    <location>
        <begin position="316"/>
        <end position="338"/>
    </location>
</feature>
<evidence type="ECO:0000256" key="5">
    <source>
        <dbReference type="ARBA" id="ARBA00022729"/>
    </source>
</evidence>
<dbReference type="AlphaFoldDB" id="A0A9N9Z169"/>
<dbReference type="GO" id="GO:0004497">
    <property type="term" value="F:monooxygenase activity"/>
    <property type="evidence" value="ECO:0007669"/>
    <property type="project" value="UniProtKB-KW"/>
</dbReference>
<keyword evidence="4" id="KW-0479">Metal-binding</keyword>
<accession>A0A9N9Z169</accession>
<keyword evidence="9" id="KW-1015">Disulfide bond</keyword>
<sequence length="366" mass="39392">MVQSFAQRLLTAAAFALPLASAHLAAYTDGMYCPENSYKGSLTNFTDENRVVFDPLYNLEFDSWFLSKGRNCHLAEPKGVWEIQANSQITIPWANWQDSTGFYADGKEENERPIPYSTSNPEVIAQGLMSSSKGLNSPNLHAANKSTAAGTAIAVAYVDNIWAVTMDNLVVVSIASETPFERLANYEIPDLAACESCICVTGWVPDGYGQQNMYMAAHKCRIVNAKGGKTPKIPSKVPGAGVTGAKQMIAAFQKSGNNVEYKQGDKVPTYSTRMGYLKDAQTDIFGDDATNDSPSSSISSPSSSSSTVIAPASTFSTQTRLSTSATSTAAAPTATQTSVGCSGSKRRPSVKSRRNLQRIAIRRREE</sequence>
<reference evidence="14 15" key="2">
    <citation type="submission" date="2021-10" db="EMBL/GenBank/DDBJ databases">
        <authorList>
            <person name="Piombo E."/>
        </authorList>
    </citation>
    <scope>NUCLEOTIDE SEQUENCE [LARGE SCALE GENOMIC DNA]</scope>
</reference>
<dbReference type="Pfam" id="PF22810">
    <property type="entry name" value="LPMO_AA14"/>
    <property type="match status" value="1"/>
</dbReference>
<evidence type="ECO:0000256" key="12">
    <source>
        <dbReference type="SAM" id="MobiDB-lite"/>
    </source>
</evidence>
<feature type="signal peptide" evidence="13">
    <location>
        <begin position="1"/>
        <end position="22"/>
    </location>
</feature>
<keyword evidence="15" id="KW-1185">Reference proteome</keyword>
<evidence type="ECO:0000256" key="2">
    <source>
        <dbReference type="ARBA" id="ARBA00004613"/>
    </source>
</evidence>
<keyword evidence="10" id="KW-0325">Glycoprotein</keyword>
<keyword evidence="6" id="KW-0560">Oxidoreductase</keyword>
<dbReference type="GO" id="GO:0046872">
    <property type="term" value="F:metal ion binding"/>
    <property type="evidence" value="ECO:0007669"/>
    <property type="project" value="UniProtKB-KW"/>
</dbReference>
<evidence type="ECO:0000256" key="10">
    <source>
        <dbReference type="ARBA" id="ARBA00023180"/>
    </source>
</evidence>
<comment type="similarity">
    <text evidence="11">Belongs to the polysaccharide monooxygenase AA14 family.</text>
</comment>
<comment type="cofactor">
    <cofactor evidence="1">
        <name>Cu(2+)</name>
        <dbReference type="ChEBI" id="CHEBI:29036"/>
    </cofactor>
</comment>
<protein>
    <submittedName>
        <fullName evidence="14">Uncharacterized protein</fullName>
    </submittedName>
</protein>
<proteinExistence type="inferred from homology"/>
<feature type="compositionally biased region" description="Low complexity" evidence="12">
    <location>
        <begin position="293"/>
        <end position="306"/>
    </location>
</feature>
<keyword evidence="5 13" id="KW-0732">Signal</keyword>
<dbReference type="InterPro" id="IPR054497">
    <property type="entry name" value="LPMO_AA14"/>
</dbReference>
<evidence type="ECO:0000256" key="9">
    <source>
        <dbReference type="ARBA" id="ARBA00023157"/>
    </source>
</evidence>
<evidence type="ECO:0000256" key="8">
    <source>
        <dbReference type="ARBA" id="ARBA00023033"/>
    </source>
</evidence>
<evidence type="ECO:0000256" key="4">
    <source>
        <dbReference type="ARBA" id="ARBA00022723"/>
    </source>
</evidence>
<evidence type="ECO:0000256" key="3">
    <source>
        <dbReference type="ARBA" id="ARBA00022525"/>
    </source>
</evidence>
<dbReference type="OrthoDB" id="2019572at2759"/>
<evidence type="ECO:0000313" key="15">
    <source>
        <dbReference type="Proteomes" id="UP000775872"/>
    </source>
</evidence>
<dbReference type="Proteomes" id="UP000775872">
    <property type="component" value="Unassembled WGS sequence"/>
</dbReference>
<evidence type="ECO:0000256" key="11">
    <source>
        <dbReference type="ARBA" id="ARBA00046340"/>
    </source>
</evidence>
<organism evidence="14 15">
    <name type="scientific">Clonostachys solani</name>
    <dbReference type="NCBI Taxonomy" id="160281"/>
    <lineage>
        <taxon>Eukaryota</taxon>
        <taxon>Fungi</taxon>
        <taxon>Dikarya</taxon>
        <taxon>Ascomycota</taxon>
        <taxon>Pezizomycotina</taxon>
        <taxon>Sordariomycetes</taxon>
        <taxon>Hypocreomycetidae</taxon>
        <taxon>Hypocreales</taxon>
        <taxon>Bionectriaceae</taxon>
        <taxon>Clonostachys</taxon>
    </lineage>
</organism>
<feature type="compositionally biased region" description="Basic residues" evidence="12">
    <location>
        <begin position="344"/>
        <end position="356"/>
    </location>
</feature>
<feature type="region of interest" description="Disordered" evidence="12">
    <location>
        <begin position="285"/>
        <end position="366"/>
    </location>
</feature>